<evidence type="ECO:0000313" key="2">
    <source>
        <dbReference type="EMBL" id="EFI26876.1"/>
    </source>
</evidence>
<dbReference type="RefSeq" id="XP_002910370.1">
    <property type="nucleotide sequence ID" value="XM_002910324.1"/>
</dbReference>
<dbReference type="Proteomes" id="UP000001861">
    <property type="component" value="Unassembled WGS sequence"/>
</dbReference>
<dbReference type="InParanoid" id="D6RQ54"/>
<dbReference type="HOGENOM" id="CLU_741888_0_0_1"/>
<dbReference type="AlphaFoldDB" id="D6RQ54"/>
<evidence type="ECO:0000256" key="1">
    <source>
        <dbReference type="SAM" id="Phobius"/>
    </source>
</evidence>
<keyword evidence="1" id="KW-0472">Membrane</keyword>
<dbReference type="CDD" id="cd12087">
    <property type="entry name" value="TM_EGFR-like"/>
    <property type="match status" value="1"/>
</dbReference>
<dbReference type="KEGG" id="cci:CC1G_15277"/>
<feature type="transmembrane region" description="Helical" evidence="1">
    <location>
        <begin position="345"/>
        <end position="368"/>
    </location>
</feature>
<dbReference type="VEuPathDB" id="FungiDB:CC1G_15277"/>
<protein>
    <submittedName>
        <fullName evidence="2">Uncharacterized protein</fullName>
    </submittedName>
</protein>
<comment type="caution">
    <text evidence="2">The sequence shown here is derived from an EMBL/GenBank/DDBJ whole genome shotgun (WGS) entry which is preliminary data.</text>
</comment>
<dbReference type="EMBL" id="AACS02000010">
    <property type="protein sequence ID" value="EFI26876.1"/>
    <property type="molecule type" value="Genomic_DNA"/>
</dbReference>
<proteinExistence type="predicted"/>
<keyword evidence="1" id="KW-0812">Transmembrane</keyword>
<sequence length="377" mass="41647">MSKNDASDPVYLIFDDTPDAFEFDPPEAWSEEIVDIDKERFAISTRSPALPHLGMHHTRPQLRRDNQTASLMIIPVKANSPIQLYGRSYTTNSSGLAISAENLAITYQPTDDQPGISFSEDAFAAINFGVAVAGEDAKMNETHIIVDDADTSQLLYFGDWNEDGEADDFSEGEGLVVGNNAQVRVGPRISYNGTRRATSIDGSGFRFRFWGHDLHIYGCFNLSRPDSRVVLNGVFQETGNPDVSNVWIIESPSNVVAPLNGTRYCETGHIVGMGFGATSEDEPKEMILTLHAIAVLPNPESASFVFDYLTYQPVFQRLSEKPQWDLKQLESDYVWKKPGPSKGTIIGASVGGSLGFLLIVGLVVFWVIRKRRGTKKM</sequence>
<organism evidence="2 3">
    <name type="scientific">Coprinopsis cinerea (strain Okayama-7 / 130 / ATCC MYA-4618 / FGSC 9003)</name>
    <name type="common">Inky cap fungus</name>
    <name type="synonym">Hormographiella aspergillata</name>
    <dbReference type="NCBI Taxonomy" id="240176"/>
    <lineage>
        <taxon>Eukaryota</taxon>
        <taxon>Fungi</taxon>
        <taxon>Dikarya</taxon>
        <taxon>Basidiomycota</taxon>
        <taxon>Agaricomycotina</taxon>
        <taxon>Agaricomycetes</taxon>
        <taxon>Agaricomycetidae</taxon>
        <taxon>Agaricales</taxon>
        <taxon>Agaricineae</taxon>
        <taxon>Psathyrellaceae</taxon>
        <taxon>Coprinopsis</taxon>
    </lineage>
</organism>
<name>D6RQ54_COPC7</name>
<keyword evidence="1" id="KW-1133">Transmembrane helix</keyword>
<gene>
    <name evidence="2" type="ORF">CC1G_15277</name>
</gene>
<dbReference type="GeneID" id="9380329"/>
<reference evidence="2 3" key="1">
    <citation type="journal article" date="2010" name="Proc. Natl. Acad. Sci. U.S.A.">
        <title>Insights into evolution of multicellular fungi from the assembled chromosomes of the mushroom Coprinopsis cinerea (Coprinus cinereus).</title>
        <authorList>
            <person name="Stajich J.E."/>
            <person name="Wilke S.K."/>
            <person name="Ahren D."/>
            <person name="Au C.H."/>
            <person name="Birren B.W."/>
            <person name="Borodovsky M."/>
            <person name="Burns C."/>
            <person name="Canback B."/>
            <person name="Casselton L.A."/>
            <person name="Cheng C.K."/>
            <person name="Deng J."/>
            <person name="Dietrich F.S."/>
            <person name="Fargo D.C."/>
            <person name="Farman M.L."/>
            <person name="Gathman A.C."/>
            <person name="Goldberg J."/>
            <person name="Guigo R."/>
            <person name="Hoegger P.J."/>
            <person name="Hooker J.B."/>
            <person name="Huggins A."/>
            <person name="James T.Y."/>
            <person name="Kamada T."/>
            <person name="Kilaru S."/>
            <person name="Kodira C."/>
            <person name="Kues U."/>
            <person name="Kupfer D."/>
            <person name="Kwan H.S."/>
            <person name="Lomsadze A."/>
            <person name="Li W."/>
            <person name="Lilly W.W."/>
            <person name="Ma L.J."/>
            <person name="Mackey A.J."/>
            <person name="Manning G."/>
            <person name="Martin F."/>
            <person name="Muraguchi H."/>
            <person name="Natvig D.O."/>
            <person name="Palmerini H."/>
            <person name="Ramesh M.A."/>
            <person name="Rehmeyer C.J."/>
            <person name="Roe B.A."/>
            <person name="Shenoy N."/>
            <person name="Stanke M."/>
            <person name="Ter-Hovhannisyan V."/>
            <person name="Tunlid A."/>
            <person name="Velagapudi R."/>
            <person name="Vision T.J."/>
            <person name="Zeng Q."/>
            <person name="Zolan M.E."/>
            <person name="Pukkila P.J."/>
        </authorList>
    </citation>
    <scope>NUCLEOTIDE SEQUENCE [LARGE SCALE GENOMIC DNA]</scope>
    <source>
        <strain evidence="3">Okayama-7 / 130 / ATCC MYA-4618 / FGSC 9003</strain>
    </source>
</reference>
<evidence type="ECO:0000313" key="3">
    <source>
        <dbReference type="Proteomes" id="UP000001861"/>
    </source>
</evidence>
<accession>D6RQ54</accession>
<keyword evidence="3" id="KW-1185">Reference proteome</keyword>
<dbReference type="OrthoDB" id="2756615at2759"/>